<dbReference type="PROSITE" id="PS51257">
    <property type="entry name" value="PROKAR_LIPOPROTEIN"/>
    <property type="match status" value="1"/>
</dbReference>
<feature type="signal peptide" evidence="1">
    <location>
        <begin position="1"/>
        <end position="26"/>
    </location>
</feature>
<evidence type="ECO:0000259" key="2">
    <source>
        <dbReference type="Pfam" id="PF22599"/>
    </source>
</evidence>
<keyword evidence="4" id="KW-1185">Reference proteome</keyword>
<feature type="chain" id="PRO_5047519671" description="SecDF P1 head subdomain domain-containing protein" evidence="1">
    <location>
        <begin position="27"/>
        <end position="156"/>
    </location>
</feature>
<accession>A0ABP3FF32</accession>
<dbReference type="EMBL" id="BAAAFR010000001">
    <property type="protein sequence ID" value="GAA0314900.1"/>
    <property type="molecule type" value="Genomic_DNA"/>
</dbReference>
<gene>
    <name evidence="3" type="ORF">GCM10009129_10230</name>
</gene>
<feature type="domain" description="SecDF P1 head subdomain" evidence="2">
    <location>
        <begin position="54"/>
        <end position="147"/>
    </location>
</feature>
<dbReference type="Gene3D" id="3.30.1360.200">
    <property type="match status" value="1"/>
</dbReference>
<dbReference type="InterPro" id="IPR054384">
    <property type="entry name" value="SecDF_P1_head"/>
</dbReference>
<dbReference type="RefSeq" id="WP_201503515.1">
    <property type="nucleotide sequence ID" value="NZ_BAAAFR010000001.1"/>
</dbReference>
<evidence type="ECO:0000256" key="1">
    <source>
        <dbReference type="SAM" id="SignalP"/>
    </source>
</evidence>
<evidence type="ECO:0000313" key="3">
    <source>
        <dbReference type="EMBL" id="GAA0314900.1"/>
    </source>
</evidence>
<keyword evidence="1" id="KW-0732">Signal</keyword>
<reference evidence="4" key="1">
    <citation type="journal article" date="2019" name="Int. J. Syst. Evol. Microbiol.">
        <title>The Global Catalogue of Microorganisms (GCM) 10K type strain sequencing project: providing services to taxonomists for standard genome sequencing and annotation.</title>
        <authorList>
            <consortium name="The Broad Institute Genomics Platform"/>
            <consortium name="The Broad Institute Genome Sequencing Center for Infectious Disease"/>
            <person name="Wu L."/>
            <person name="Ma J."/>
        </authorList>
    </citation>
    <scope>NUCLEOTIDE SEQUENCE [LARGE SCALE GENOMIC DNA]</scope>
    <source>
        <strain evidence="4">JCM 16343</strain>
    </source>
</reference>
<dbReference type="Pfam" id="PF22599">
    <property type="entry name" value="SecDF_P1_head"/>
    <property type="match status" value="1"/>
</dbReference>
<sequence>MKRTISLTIVCFLALTACTGANSLQASTDCRNVSPYDEIANDGIYLIDSTVHEQTENTAVVVGDPLVKYGDIESVELYPDEDNQLSIYFTIDFETGIKLSGITQRHISEYMALVLDNRIVNVSQIQAAINTSFILSRFNSNQEAEQIYSKIKCNIK</sequence>
<comment type="caution">
    <text evidence="3">The sequence shown here is derived from an EMBL/GenBank/DDBJ whole genome shotgun (WGS) entry which is preliminary data.</text>
</comment>
<name>A0ABP3FF32_9GAMM</name>
<dbReference type="Proteomes" id="UP001501787">
    <property type="component" value="Unassembled WGS sequence"/>
</dbReference>
<organism evidence="3 4">
    <name type="scientific">Psychrobacter aestuarii</name>
    <dbReference type="NCBI Taxonomy" id="556327"/>
    <lineage>
        <taxon>Bacteria</taxon>
        <taxon>Pseudomonadati</taxon>
        <taxon>Pseudomonadota</taxon>
        <taxon>Gammaproteobacteria</taxon>
        <taxon>Moraxellales</taxon>
        <taxon>Moraxellaceae</taxon>
        <taxon>Psychrobacter</taxon>
    </lineage>
</organism>
<protein>
    <recommendedName>
        <fullName evidence="2">SecDF P1 head subdomain domain-containing protein</fullName>
    </recommendedName>
</protein>
<evidence type="ECO:0000313" key="4">
    <source>
        <dbReference type="Proteomes" id="UP001501787"/>
    </source>
</evidence>
<proteinExistence type="predicted"/>